<comment type="caution">
    <text evidence="18">The sequence shown here is derived from an EMBL/GenBank/DDBJ whole genome shotgun (WGS) entry which is preliminary data.</text>
</comment>
<dbReference type="EMBL" id="CALNXI010000004">
    <property type="protein sequence ID" value="CAH3013953.1"/>
    <property type="molecule type" value="Genomic_DNA"/>
</dbReference>
<name>A0ABN8LA31_9CNID</name>
<keyword evidence="19" id="KW-1185">Reference proteome</keyword>
<organism evidence="18 19">
    <name type="scientific">Porites evermanni</name>
    <dbReference type="NCBI Taxonomy" id="104178"/>
    <lineage>
        <taxon>Eukaryota</taxon>
        <taxon>Metazoa</taxon>
        <taxon>Cnidaria</taxon>
        <taxon>Anthozoa</taxon>
        <taxon>Hexacorallia</taxon>
        <taxon>Scleractinia</taxon>
        <taxon>Fungiina</taxon>
        <taxon>Poritidae</taxon>
        <taxon>Porites</taxon>
    </lineage>
</organism>
<evidence type="ECO:0000256" key="2">
    <source>
        <dbReference type="ARBA" id="ARBA00022448"/>
    </source>
</evidence>
<evidence type="ECO:0000256" key="1">
    <source>
        <dbReference type="ARBA" id="ARBA00004651"/>
    </source>
</evidence>
<dbReference type="SUPFAM" id="SSF53850">
    <property type="entry name" value="Periplasmic binding protein-like II"/>
    <property type="match status" value="1"/>
</dbReference>
<keyword evidence="3" id="KW-1003">Cell membrane</keyword>
<keyword evidence="13" id="KW-0407">Ion channel</keyword>
<protein>
    <submittedName>
        <fullName evidence="18">Uncharacterized protein</fullName>
    </submittedName>
</protein>
<dbReference type="Gene3D" id="2.170.270.10">
    <property type="entry name" value="SET domain"/>
    <property type="match status" value="1"/>
</dbReference>
<dbReference type="Gene3D" id="3.40.190.10">
    <property type="entry name" value="Periplasmic binding protein-like II"/>
    <property type="match status" value="3"/>
</dbReference>
<evidence type="ECO:0000313" key="19">
    <source>
        <dbReference type="Proteomes" id="UP001159427"/>
    </source>
</evidence>
<evidence type="ECO:0000256" key="12">
    <source>
        <dbReference type="ARBA" id="ARBA00023286"/>
    </source>
</evidence>
<evidence type="ECO:0000256" key="5">
    <source>
        <dbReference type="ARBA" id="ARBA00022989"/>
    </source>
</evidence>
<evidence type="ECO:0000256" key="3">
    <source>
        <dbReference type="ARBA" id="ARBA00022475"/>
    </source>
</evidence>
<accession>A0ABN8LA31</accession>
<feature type="domain" description="Ionotropic glutamate receptor C-terminal" evidence="16">
    <location>
        <begin position="673"/>
        <end position="1044"/>
    </location>
</feature>
<dbReference type="InterPro" id="IPR046341">
    <property type="entry name" value="SET_dom_sf"/>
</dbReference>
<dbReference type="Pfam" id="PF00060">
    <property type="entry name" value="Lig_chan"/>
    <property type="match status" value="1"/>
</dbReference>
<keyword evidence="12" id="KW-1071">Ligand-gated ion channel</keyword>
<dbReference type="SMART" id="SM00079">
    <property type="entry name" value="PBPe"/>
    <property type="match status" value="1"/>
</dbReference>
<keyword evidence="9" id="KW-0675">Receptor</keyword>
<evidence type="ECO:0000259" key="17">
    <source>
        <dbReference type="SMART" id="SM00918"/>
    </source>
</evidence>
<evidence type="ECO:0000256" key="13">
    <source>
        <dbReference type="ARBA" id="ARBA00023303"/>
    </source>
</evidence>
<feature type="transmembrane region" description="Helical" evidence="15">
    <location>
        <begin position="799"/>
        <end position="819"/>
    </location>
</feature>
<evidence type="ECO:0000256" key="11">
    <source>
        <dbReference type="ARBA" id="ARBA00023257"/>
    </source>
</evidence>
<evidence type="ECO:0000259" key="16">
    <source>
        <dbReference type="SMART" id="SM00079"/>
    </source>
</evidence>
<gene>
    <name evidence="18" type="ORF">PEVE_00028721</name>
</gene>
<dbReference type="PRINTS" id="PR00177">
    <property type="entry name" value="NMDARECEPTOR"/>
</dbReference>
<dbReference type="InterPro" id="IPR019594">
    <property type="entry name" value="Glu/Gly-bd"/>
</dbReference>
<keyword evidence="8 15" id="KW-0472">Membrane</keyword>
<dbReference type="InterPro" id="IPR001828">
    <property type="entry name" value="ANF_lig-bd_rcpt"/>
</dbReference>
<dbReference type="Pfam" id="PF01094">
    <property type="entry name" value="ANF_receptor"/>
    <property type="match status" value="1"/>
</dbReference>
<dbReference type="Gene3D" id="1.10.287.70">
    <property type="match status" value="1"/>
</dbReference>
<keyword evidence="10" id="KW-0325">Glycoprotein</keyword>
<comment type="subcellular location">
    <subcellularLocation>
        <location evidence="1">Cell membrane</location>
        <topology evidence="1">Multi-pass membrane protein</topology>
    </subcellularLocation>
    <subcellularLocation>
        <location evidence="14">Postsynaptic cell membrane</location>
    </subcellularLocation>
</comment>
<dbReference type="PANTHER" id="PTHR18966">
    <property type="entry name" value="IONOTROPIC GLUTAMATE RECEPTOR"/>
    <property type="match status" value="1"/>
</dbReference>
<evidence type="ECO:0000256" key="7">
    <source>
        <dbReference type="ARBA" id="ARBA00023065"/>
    </source>
</evidence>
<dbReference type="SMART" id="SM00918">
    <property type="entry name" value="Lig_chan-Glu_bd"/>
    <property type="match status" value="1"/>
</dbReference>
<evidence type="ECO:0000256" key="8">
    <source>
        <dbReference type="ARBA" id="ARBA00023136"/>
    </source>
</evidence>
<feature type="transmembrane region" description="Helical" evidence="15">
    <location>
        <begin position="1062"/>
        <end position="1088"/>
    </location>
</feature>
<dbReference type="InterPro" id="IPR001508">
    <property type="entry name" value="Iono_Glu_rcpt_met"/>
</dbReference>
<keyword evidence="5 15" id="KW-1133">Transmembrane helix</keyword>
<dbReference type="InterPro" id="IPR028082">
    <property type="entry name" value="Peripla_BP_I"/>
</dbReference>
<keyword evidence="6" id="KW-0770">Synapse</keyword>
<dbReference type="InterPro" id="IPR001320">
    <property type="entry name" value="Iontro_rcpt_C"/>
</dbReference>
<evidence type="ECO:0000256" key="10">
    <source>
        <dbReference type="ARBA" id="ARBA00023180"/>
    </source>
</evidence>
<keyword evidence="4 15" id="KW-0812">Transmembrane</keyword>
<evidence type="ECO:0000256" key="14">
    <source>
        <dbReference type="ARBA" id="ARBA00034100"/>
    </source>
</evidence>
<keyword evidence="2" id="KW-0813">Transport</keyword>
<evidence type="ECO:0000256" key="4">
    <source>
        <dbReference type="ARBA" id="ARBA00022692"/>
    </source>
</evidence>
<dbReference type="SUPFAM" id="SSF53822">
    <property type="entry name" value="Periplasmic binding protein-like I"/>
    <property type="match status" value="1"/>
</dbReference>
<dbReference type="InterPro" id="IPR015683">
    <property type="entry name" value="Ionotropic_Glu_rcpt"/>
</dbReference>
<dbReference type="Proteomes" id="UP001159427">
    <property type="component" value="Unassembled WGS sequence"/>
</dbReference>
<dbReference type="Gene3D" id="3.40.50.2300">
    <property type="match status" value="1"/>
</dbReference>
<feature type="domain" description="Ionotropic glutamate receptor L-glutamate and glycine-binding" evidence="17">
    <location>
        <begin position="681"/>
        <end position="744"/>
    </location>
</feature>
<sequence length="1182" mass="132450">MMCSIKSKEELTISRKDLYALLYDKQKSVTHRNEGFSFCAQTLPHDLRILTVKTPGNYGYGVFCGQLTIKKGLRFGPYTGRIVSVEEVNRRKAFENEFLWEMTILAILVSPVEKCSPTSTTLFATRNTRAALTTETGSSPAKFVTAHLIRETAYVFTSFMCTITTDLTNARCARKLFPSHLASTNTYECTAVTDRTSVLTASKASRPPLFCALTFVSIAEKSRLNVDIAGALSPHTRRMIVTCDAITLLLGVTVLCVSNPLRIYHVHVNIFVERSNAEIKNIAQKAIEFYHLDHVNISPENKIRLNLSLVTYDKVISRITNLDDDRFFNCNIRTTLCAAIFVQFSSHEIFLSSLMERLNIISVGLFQTSGNPLSQESPVGFTRTASPSMKHYASVIKDLMNKMGWRTLSLVLSADYEGTVLAGEIIEYSKKVKWDILHTVWVLRSWENGTELESAFNEIMTSESDVVIVQLYDSHNVEIFQLLGNLGVKKTRSSWLLTNISTFGVSIMNLPAGFVRISPGASPNHDYMVHALYDAVSLIALSAARAVETSANNKTTYQSISNYSNALQSSFKRITRNTFLEGKTSIFENPSVHKGPFSVMDISSLEQDLTGIKHWTTIGLSTYSGIAIESFKAPNGQVLLPRLGPSRPILRVPVVLYPPWVEAEEPQETYEEELICLKRGYLCYNKTGTRVKTLCCFGFSIDLLGIIGRELQFSPEIYFVADGQYGIFDEKTGKWNGIIRELLSGEADLSVDIALSQKRAKYIAFSFPHLPLAFNVLVEKEDRYGNGVQWYSWLKPFDVWLWLAILGTCNVILVVVWWFDRKSPTGHHYILRERDEDGVTLLDAMSYVWGVAFGKDIGAEKTPRSLSARWVSTVYAFMALILVNTYSANLMANLLQEDYVLPIKGIKDPKLRDPSLHPPNGFKLGVLQGTFAQSYFKNNIDHELRQLYNDNLKVNLMTQSSEGINKLQEGEIQGLVGDYLSLRGAANKIPRCNNYCLAGPNFYTHGVAFAVPKGSPWLDDINRVALEMKTNGSVSMIEKRYFDKMCSRTSAKDLSILNFSGLFLTVAIAIAVCFLALLAEVTAIVVLVRFRKHLGVVGKFSMRLLFNLKRGEEHLIALKQSSMTMKKWNCVKMDIVRVDNCSANSTSVVESRCNSVNTANDLDNLQPRLDCQPPCDKEDVIS</sequence>
<keyword evidence="11" id="KW-0628">Postsynaptic cell membrane</keyword>
<evidence type="ECO:0000313" key="18">
    <source>
        <dbReference type="EMBL" id="CAH3013953.1"/>
    </source>
</evidence>
<feature type="non-terminal residue" evidence="18">
    <location>
        <position position="1182"/>
    </location>
</feature>
<proteinExistence type="predicted"/>
<evidence type="ECO:0000256" key="9">
    <source>
        <dbReference type="ARBA" id="ARBA00023170"/>
    </source>
</evidence>
<feature type="transmembrane region" description="Helical" evidence="15">
    <location>
        <begin position="870"/>
        <end position="892"/>
    </location>
</feature>
<evidence type="ECO:0000256" key="6">
    <source>
        <dbReference type="ARBA" id="ARBA00023018"/>
    </source>
</evidence>
<dbReference type="Pfam" id="PF10613">
    <property type="entry name" value="Lig_chan-Glu_bd"/>
    <property type="match status" value="1"/>
</dbReference>
<evidence type="ECO:0000256" key="15">
    <source>
        <dbReference type="SAM" id="Phobius"/>
    </source>
</evidence>
<keyword evidence="7" id="KW-0406">Ion transport</keyword>
<reference evidence="18 19" key="1">
    <citation type="submission" date="2022-05" db="EMBL/GenBank/DDBJ databases">
        <authorList>
            <consortium name="Genoscope - CEA"/>
            <person name="William W."/>
        </authorList>
    </citation>
    <scope>NUCLEOTIDE SEQUENCE [LARGE SCALE GENOMIC DNA]</scope>
</reference>